<dbReference type="UniPathway" id="UPA00078">
    <property type="reaction ID" value="UER00161"/>
</dbReference>
<comment type="catalytic activity">
    <reaction evidence="2">
        <text>(7R,8S)-7,8-diammoniononanoate + CO2 + ATP = (4R,5S)-dethiobiotin + ADP + phosphate + 3 H(+)</text>
        <dbReference type="Rhea" id="RHEA:15805"/>
        <dbReference type="ChEBI" id="CHEBI:15378"/>
        <dbReference type="ChEBI" id="CHEBI:16526"/>
        <dbReference type="ChEBI" id="CHEBI:30616"/>
        <dbReference type="ChEBI" id="CHEBI:43474"/>
        <dbReference type="ChEBI" id="CHEBI:149469"/>
        <dbReference type="ChEBI" id="CHEBI:149473"/>
        <dbReference type="ChEBI" id="CHEBI:456216"/>
        <dbReference type="EC" id="6.3.3.3"/>
    </reaction>
</comment>
<dbReference type="PIRSF" id="PIRSF006755">
    <property type="entry name" value="DTB_synth"/>
    <property type="match status" value="1"/>
</dbReference>
<keyword evidence="2" id="KW-0460">Magnesium</keyword>
<dbReference type="OrthoDB" id="9802097at2"/>
<dbReference type="GO" id="GO:0005524">
    <property type="term" value="F:ATP binding"/>
    <property type="evidence" value="ECO:0007669"/>
    <property type="project" value="UniProtKB-UniRule"/>
</dbReference>
<dbReference type="HAMAP" id="MF_00336">
    <property type="entry name" value="BioD"/>
    <property type="match status" value="1"/>
</dbReference>
<keyword evidence="2" id="KW-0479">Metal-binding</keyword>
<dbReference type="InterPro" id="IPR027417">
    <property type="entry name" value="P-loop_NTPase"/>
</dbReference>
<feature type="binding site" evidence="2">
    <location>
        <position position="52"/>
    </location>
    <ligand>
        <name>Mg(2+)</name>
        <dbReference type="ChEBI" id="CHEBI:18420"/>
    </ligand>
</feature>
<evidence type="ECO:0000256" key="1">
    <source>
        <dbReference type="ARBA" id="ARBA00022756"/>
    </source>
</evidence>
<dbReference type="GO" id="GO:0000287">
    <property type="term" value="F:magnesium ion binding"/>
    <property type="evidence" value="ECO:0007669"/>
    <property type="project" value="UniProtKB-UniRule"/>
</dbReference>
<gene>
    <name evidence="2" type="primary">bioD</name>
    <name evidence="3" type="ORF">AQ619_07755</name>
</gene>
<evidence type="ECO:0000256" key="2">
    <source>
        <dbReference type="HAMAP-Rule" id="MF_00336"/>
    </source>
</evidence>
<keyword evidence="2" id="KW-0067">ATP-binding</keyword>
<dbReference type="GO" id="GO:0004141">
    <property type="term" value="F:dethiobiotin synthase activity"/>
    <property type="evidence" value="ECO:0007669"/>
    <property type="project" value="UniProtKB-UniRule"/>
</dbReference>
<protein>
    <recommendedName>
        <fullName evidence="2">ATP-dependent dethiobiotin synthetase BioD</fullName>
        <ecNumber evidence="2">6.3.3.3</ecNumber>
    </recommendedName>
    <alternativeName>
        <fullName evidence="2">DTB synthetase</fullName>
        <shortName evidence="2">DTBS</shortName>
    </alternativeName>
    <alternativeName>
        <fullName evidence="2">Dethiobiotin synthase</fullName>
    </alternativeName>
</protein>
<keyword evidence="2" id="KW-0547">Nucleotide-binding</keyword>
<dbReference type="RefSeq" id="WP_062146080.1">
    <property type="nucleotide sequence ID" value="NZ_CP013002.1"/>
</dbReference>
<dbReference type="AlphaFoldDB" id="A0A0P0NZQ9"/>
<accession>A0A0P0NZQ9</accession>
<name>A0A0P0NZQ9_9CAUL</name>
<comment type="similarity">
    <text evidence="2">Belongs to the dethiobiotin synthetase family.</text>
</comment>
<comment type="subunit">
    <text evidence="2">Homodimer.</text>
</comment>
<dbReference type="GO" id="GO:0009102">
    <property type="term" value="P:biotin biosynthetic process"/>
    <property type="evidence" value="ECO:0007669"/>
    <property type="project" value="UniProtKB-UniRule"/>
</dbReference>
<organism evidence="3 4">
    <name type="scientific">Caulobacter henricii</name>
    <dbReference type="NCBI Taxonomy" id="69395"/>
    <lineage>
        <taxon>Bacteria</taxon>
        <taxon>Pseudomonadati</taxon>
        <taxon>Pseudomonadota</taxon>
        <taxon>Alphaproteobacteria</taxon>
        <taxon>Caulobacterales</taxon>
        <taxon>Caulobacteraceae</taxon>
        <taxon>Caulobacter</taxon>
    </lineage>
</organism>
<dbReference type="CDD" id="cd03109">
    <property type="entry name" value="DTBS"/>
    <property type="match status" value="1"/>
</dbReference>
<dbReference type="Pfam" id="PF13500">
    <property type="entry name" value="AAA_26"/>
    <property type="match status" value="1"/>
</dbReference>
<dbReference type="Gene3D" id="3.40.50.300">
    <property type="entry name" value="P-loop containing nucleotide triphosphate hydrolases"/>
    <property type="match status" value="1"/>
</dbReference>
<dbReference type="KEGG" id="chq:AQ619_07755"/>
<keyword evidence="2" id="KW-0436">Ligase</keyword>
<comment type="subcellular location">
    <subcellularLocation>
        <location evidence="2">Cytoplasm</location>
    </subcellularLocation>
</comment>
<keyword evidence="4" id="KW-1185">Reference proteome</keyword>
<feature type="binding site" evidence="2">
    <location>
        <position position="52"/>
    </location>
    <ligand>
        <name>ATP</name>
        <dbReference type="ChEBI" id="CHEBI:30616"/>
    </ligand>
</feature>
<sequence length="230" mass="24427">MKSVFVAGTGTDIGKTHVACALIRALRLRGLSVDAFKPVVSGFDSDDPDVSDPGRLAQALGEPDALPRISPRRYRAPLAPNLAAALEGDVLRLDDLVGDCRDRLARADRDLLLIEGAGGVMSPLTDTATNLDLMVALNLPVLLVAGSYLGTVSHILTALEVIRARGLSVTALVMSESLSAPDLVQTCQMLRGFEARVPLILVPRDATWSATELADLIFPQATKDEAARVH</sequence>
<feature type="binding site" evidence="2">
    <location>
        <position position="41"/>
    </location>
    <ligand>
        <name>substrate</name>
    </ligand>
</feature>
<dbReference type="PANTHER" id="PTHR43210">
    <property type="entry name" value="DETHIOBIOTIN SYNTHETASE"/>
    <property type="match status" value="1"/>
</dbReference>
<evidence type="ECO:0000313" key="4">
    <source>
        <dbReference type="Proteomes" id="UP000056905"/>
    </source>
</evidence>
<comment type="caution">
    <text evidence="2">Lacks conserved residue(s) required for the propagation of feature annotation.</text>
</comment>
<evidence type="ECO:0000313" key="3">
    <source>
        <dbReference type="EMBL" id="ALL13256.1"/>
    </source>
</evidence>
<feature type="binding site" evidence="2">
    <location>
        <begin position="115"/>
        <end position="118"/>
    </location>
    <ligand>
        <name>ATP</name>
        <dbReference type="ChEBI" id="CHEBI:30616"/>
    </ligand>
</feature>
<dbReference type="PANTHER" id="PTHR43210:SF5">
    <property type="entry name" value="DETHIOBIOTIN SYNTHETASE"/>
    <property type="match status" value="1"/>
</dbReference>
<feature type="binding site" evidence="2">
    <location>
        <begin position="175"/>
        <end position="176"/>
    </location>
    <ligand>
        <name>ATP</name>
        <dbReference type="ChEBI" id="CHEBI:30616"/>
    </ligand>
</feature>
<keyword evidence="2" id="KW-0963">Cytoplasm</keyword>
<dbReference type="InterPro" id="IPR004472">
    <property type="entry name" value="DTB_synth_BioD"/>
</dbReference>
<comment type="pathway">
    <text evidence="2">Cofactor biosynthesis; biotin biosynthesis; biotin from 7,8-diaminononanoate: step 1/2.</text>
</comment>
<reference evidence="3 4" key="1">
    <citation type="submission" date="2015-10" db="EMBL/GenBank/DDBJ databases">
        <title>Conservation of the essential genome among Caulobacter and Brevundimonas species.</title>
        <authorList>
            <person name="Scott D."/>
            <person name="Ely B."/>
        </authorList>
    </citation>
    <scope>NUCLEOTIDE SEQUENCE [LARGE SCALE GENOMIC DNA]</scope>
    <source>
        <strain evidence="3 4">CB4</strain>
    </source>
</reference>
<dbReference type="GO" id="GO:0005829">
    <property type="term" value="C:cytosol"/>
    <property type="evidence" value="ECO:0007669"/>
    <property type="project" value="TreeGrafter"/>
</dbReference>
<dbReference type="STRING" id="69395.AQ619_07755"/>
<dbReference type="NCBIfam" id="TIGR00347">
    <property type="entry name" value="bioD"/>
    <property type="match status" value="1"/>
</dbReference>
<proteinExistence type="inferred from homology"/>
<feature type="active site" evidence="2">
    <location>
        <position position="37"/>
    </location>
</feature>
<feature type="binding site" evidence="2">
    <location>
        <position position="16"/>
    </location>
    <ligand>
        <name>Mg(2+)</name>
        <dbReference type="ChEBI" id="CHEBI:18420"/>
    </ligand>
</feature>
<feature type="binding site" evidence="2">
    <location>
        <begin position="12"/>
        <end position="17"/>
    </location>
    <ligand>
        <name>ATP</name>
        <dbReference type="ChEBI" id="CHEBI:30616"/>
    </ligand>
</feature>
<keyword evidence="1 2" id="KW-0093">Biotin biosynthesis</keyword>
<dbReference type="EC" id="6.3.3.3" evidence="2"/>
<dbReference type="SUPFAM" id="SSF52540">
    <property type="entry name" value="P-loop containing nucleoside triphosphate hydrolases"/>
    <property type="match status" value="1"/>
</dbReference>
<feature type="binding site" evidence="2">
    <location>
        <position position="115"/>
    </location>
    <ligand>
        <name>Mg(2+)</name>
        <dbReference type="ChEBI" id="CHEBI:18420"/>
    </ligand>
</feature>
<comment type="function">
    <text evidence="2">Catalyzes a mechanistically unusual reaction, the ATP-dependent insertion of CO2 between the N7 and N8 nitrogen atoms of 7,8-diaminopelargonic acid (DAPA, also called 7,8-diammoniononanoate) to form a ureido ring.</text>
</comment>
<dbReference type="Proteomes" id="UP000056905">
    <property type="component" value="Chromosome"/>
</dbReference>
<dbReference type="EMBL" id="CP013002">
    <property type="protein sequence ID" value="ALL13256.1"/>
    <property type="molecule type" value="Genomic_DNA"/>
</dbReference>
<comment type="cofactor">
    <cofactor evidence="2">
        <name>Mg(2+)</name>
        <dbReference type="ChEBI" id="CHEBI:18420"/>
    </cofactor>
</comment>